<comment type="caution">
    <text evidence="1">The sequence shown here is derived from an EMBL/GenBank/DDBJ whole genome shotgun (WGS) entry which is preliminary data.</text>
</comment>
<dbReference type="EMBL" id="SODD01000006">
    <property type="protein sequence ID" value="TDW25088.1"/>
    <property type="molecule type" value="Genomic_DNA"/>
</dbReference>
<name>A0A4R8A6A9_9FIRM</name>
<protein>
    <submittedName>
        <fullName evidence="1">Uncharacterized protein</fullName>
    </submittedName>
</protein>
<organism evidence="1 2">
    <name type="scientific">Breznakia blatticola</name>
    <dbReference type="NCBI Taxonomy" id="1754012"/>
    <lineage>
        <taxon>Bacteria</taxon>
        <taxon>Bacillati</taxon>
        <taxon>Bacillota</taxon>
        <taxon>Erysipelotrichia</taxon>
        <taxon>Erysipelotrichales</taxon>
        <taxon>Erysipelotrichaceae</taxon>
        <taxon>Breznakia</taxon>
    </lineage>
</organism>
<dbReference type="Proteomes" id="UP000294743">
    <property type="component" value="Unassembled WGS sequence"/>
</dbReference>
<sequence length="349" mass="40861">MYTFKRTEQNMPKGEEYETKAMLYLMNTLKNKSVDDIFLVDMFNDISASTLAFEYIIDAQAKNYTSFNASKIGESLITLFSNHLSNIYFKQYVLYCRVLPKNYLITPDTGENFIKLDINCFKPKKKDLIMKSFYNEIDKSYGHDYHKSIEEKVYFDFFSNLEIVVDSRTKSEHVINSLPVKALESLDDAKLEMMFGEITTMRMTLKLICVENEKINSISECEKYKKYIKRKNIESFIISRVIGYDLFNNDIIGTPLRFSNNYLNEKGHEEQKDIILSIYAEISRAFFNLNNPVELFSFLDVVVEEVRKRDDVEYVYQNVMNKITNLPSELSELSSKYIISVTLGGYYDN</sequence>
<gene>
    <name evidence="1" type="ORF">EDD63_10629</name>
</gene>
<evidence type="ECO:0000313" key="2">
    <source>
        <dbReference type="Proteomes" id="UP000294743"/>
    </source>
</evidence>
<proteinExistence type="predicted"/>
<dbReference type="AlphaFoldDB" id="A0A4R8A6A9"/>
<evidence type="ECO:0000313" key="1">
    <source>
        <dbReference type="EMBL" id="TDW25088.1"/>
    </source>
</evidence>
<accession>A0A4R8A6A9</accession>
<reference evidence="1 2" key="1">
    <citation type="submission" date="2019-03" db="EMBL/GenBank/DDBJ databases">
        <title>Genomic Encyclopedia of Type Strains, Phase IV (KMG-IV): sequencing the most valuable type-strain genomes for metagenomic binning, comparative biology and taxonomic classification.</title>
        <authorList>
            <person name="Goeker M."/>
        </authorList>
    </citation>
    <scope>NUCLEOTIDE SEQUENCE [LARGE SCALE GENOMIC DNA]</scope>
    <source>
        <strain evidence="1 2">DSM 28867</strain>
    </source>
</reference>
<keyword evidence="2" id="KW-1185">Reference proteome</keyword>